<dbReference type="PANTHER" id="PTHR38097">
    <property type="match status" value="1"/>
</dbReference>
<dbReference type="EMBL" id="CP057975">
    <property type="protein sequence ID" value="QMP46952.1"/>
    <property type="molecule type" value="Genomic_DNA"/>
</dbReference>
<evidence type="ECO:0000256" key="1">
    <source>
        <dbReference type="ARBA" id="ARBA00004453"/>
    </source>
</evidence>
<evidence type="ECO:0000256" key="2">
    <source>
        <dbReference type="ARBA" id="ARBA00010610"/>
    </source>
</evidence>
<dbReference type="GO" id="GO:0000976">
    <property type="term" value="F:transcription cis-regulatory region binding"/>
    <property type="evidence" value="ECO:0007669"/>
    <property type="project" value="TreeGrafter"/>
</dbReference>
<dbReference type="PIRSF" id="PIRSF002096">
    <property type="entry name" value="HnS"/>
    <property type="match status" value="1"/>
</dbReference>
<dbReference type="Gene3D" id="4.10.430.10">
    <property type="entry name" value="Histone-like protein H-NS, C-terminal domain"/>
    <property type="match status" value="1"/>
</dbReference>
<gene>
    <name evidence="7" type="ORF">HVW04_19705</name>
</gene>
<evidence type="ECO:0000256" key="5">
    <source>
        <dbReference type="SAM" id="Coils"/>
    </source>
</evidence>
<dbReference type="GO" id="GO:0032993">
    <property type="term" value="C:protein-DNA complex"/>
    <property type="evidence" value="ECO:0007669"/>
    <property type="project" value="TreeGrafter"/>
</dbReference>
<dbReference type="GO" id="GO:0009295">
    <property type="term" value="C:nucleoid"/>
    <property type="evidence" value="ECO:0007669"/>
    <property type="project" value="UniProtKB-SubCell"/>
</dbReference>
<evidence type="ECO:0000259" key="6">
    <source>
        <dbReference type="SMART" id="SM00528"/>
    </source>
</evidence>
<organism evidence="7 8">
    <name type="scientific">Escherichia coli</name>
    <dbReference type="NCBI Taxonomy" id="562"/>
    <lineage>
        <taxon>Bacteria</taxon>
        <taxon>Pseudomonadati</taxon>
        <taxon>Pseudomonadota</taxon>
        <taxon>Gammaproteobacteria</taxon>
        <taxon>Enterobacterales</taxon>
        <taxon>Enterobacteriaceae</taxon>
        <taxon>Escherichia</taxon>
    </lineage>
</organism>
<keyword evidence="5" id="KW-0175">Coiled coil</keyword>
<dbReference type="GO" id="GO:0005829">
    <property type="term" value="C:cytosol"/>
    <property type="evidence" value="ECO:0007669"/>
    <property type="project" value="TreeGrafter"/>
</dbReference>
<reference evidence="7 8" key="1">
    <citation type="submission" date="2020-06" db="EMBL/GenBank/DDBJ databases">
        <title>REHAB project genomes.</title>
        <authorList>
            <person name="Shaw L.P."/>
        </authorList>
    </citation>
    <scope>NUCLEOTIDE SEQUENCE [LARGE SCALE GENOMIC DNA]</scope>
    <source>
        <strain evidence="7 8">RHB07-C04</strain>
    </source>
</reference>
<name>A0A7D7IRH9_ECOLX</name>
<dbReference type="InterPro" id="IPR027454">
    <property type="entry name" value="Histone_HNS_N"/>
</dbReference>
<sequence length="157" mass="18045">MCKLTKEEEYSIISRTMTNIRSLRTYVRELDFEQLLDMQEKLNAVIEERREDAERKAAERKELEAKYQQAANYIISLGLDPEVYLVPVSAIAGTTETKQKPKGGVRKAKYIFEDENGDTKTWSGNGKMPLALRKQVNGDCTLETFLIKNPNQHEQSE</sequence>
<dbReference type="InterPro" id="IPR054180">
    <property type="entry name" value="H-NS-like_N"/>
</dbReference>
<dbReference type="AlphaFoldDB" id="A0A7D7IRH9"/>
<dbReference type="SMART" id="SM00528">
    <property type="entry name" value="HNS"/>
    <property type="match status" value="1"/>
</dbReference>
<protein>
    <submittedName>
        <fullName evidence="7">H-NS histone family protein</fullName>
    </submittedName>
</protein>
<evidence type="ECO:0000256" key="4">
    <source>
        <dbReference type="ARBA" id="ARBA00023125"/>
    </source>
</evidence>
<dbReference type="RefSeq" id="WP_000335222.1">
    <property type="nucleotide sequence ID" value="NZ_BGLN01000005.1"/>
</dbReference>
<keyword evidence="4" id="KW-0238">DNA-binding</keyword>
<dbReference type="Gene3D" id="1.10.287.1050">
    <property type="entry name" value="H-NS histone-like proteins"/>
    <property type="match status" value="1"/>
</dbReference>
<keyword evidence="3" id="KW-0963">Cytoplasm</keyword>
<dbReference type="GO" id="GO:0001217">
    <property type="term" value="F:DNA-binding transcription repressor activity"/>
    <property type="evidence" value="ECO:0007669"/>
    <property type="project" value="TreeGrafter"/>
</dbReference>
<dbReference type="PANTHER" id="PTHR38097:SF2">
    <property type="entry name" value="DNA-BINDING PROTEIN STPA"/>
    <property type="match status" value="1"/>
</dbReference>
<feature type="coiled-coil region" evidence="5">
    <location>
        <begin position="36"/>
        <end position="73"/>
    </location>
</feature>
<dbReference type="GO" id="GO:0003681">
    <property type="term" value="F:bent DNA binding"/>
    <property type="evidence" value="ECO:0007669"/>
    <property type="project" value="TreeGrafter"/>
</dbReference>
<accession>A0A7D7IRH9</accession>
<dbReference type="Proteomes" id="UP000514715">
    <property type="component" value="Chromosome"/>
</dbReference>
<evidence type="ECO:0000313" key="7">
    <source>
        <dbReference type="EMBL" id="QMP46952.1"/>
    </source>
</evidence>
<feature type="domain" description="DNA-binding protein H-NS-like C-terminal" evidence="6">
    <location>
        <begin position="100"/>
        <end position="147"/>
    </location>
</feature>
<dbReference type="InterPro" id="IPR037150">
    <property type="entry name" value="H-NS_C_dom_sf"/>
</dbReference>
<dbReference type="GO" id="GO:0030527">
    <property type="term" value="F:structural constituent of chromatin"/>
    <property type="evidence" value="ECO:0007669"/>
    <property type="project" value="InterPro"/>
</dbReference>
<dbReference type="GO" id="GO:0003680">
    <property type="term" value="F:minor groove of adenine-thymine-rich DNA binding"/>
    <property type="evidence" value="ECO:0007669"/>
    <property type="project" value="TreeGrafter"/>
</dbReference>
<evidence type="ECO:0000256" key="3">
    <source>
        <dbReference type="ARBA" id="ARBA00022490"/>
    </source>
</evidence>
<dbReference type="InterPro" id="IPR001801">
    <property type="entry name" value="Histone_HNS"/>
</dbReference>
<dbReference type="Pfam" id="PF22470">
    <property type="entry name" value="Histone_HNS_N"/>
    <property type="match status" value="1"/>
</dbReference>
<comment type="similarity">
    <text evidence="2">Belongs to the histone-like protein H-NS family.</text>
</comment>
<evidence type="ECO:0000313" key="8">
    <source>
        <dbReference type="Proteomes" id="UP000514715"/>
    </source>
</evidence>
<comment type="subcellular location">
    <subcellularLocation>
        <location evidence="1">Cytoplasm</location>
        <location evidence="1">Nucleoid</location>
    </subcellularLocation>
</comment>
<dbReference type="SUPFAM" id="SSF81273">
    <property type="entry name" value="H-NS histone-like proteins"/>
    <property type="match status" value="2"/>
</dbReference>
<dbReference type="InterPro" id="IPR027444">
    <property type="entry name" value="H-NS_C_dom"/>
</dbReference>
<dbReference type="GO" id="GO:0046983">
    <property type="term" value="F:protein dimerization activity"/>
    <property type="evidence" value="ECO:0007669"/>
    <property type="project" value="InterPro"/>
</dbReference>
<proteinExistence type="inferred from homology"/>